<dbReference type="KEGG" id="lpil:LIP_3559"/>
<reference evidence="2" key="2">
    <citation type="journal article" date="2016" name="Int. J. Syst. Evol. Microbiol.">
        <title>Complete genome sequence and cell structure of Limnochorda pilosa, a Gram-negative spore-former within the phylum Firmicutes.</title>
        <authorList>
            <person name="Watanabe M."/>
            <person name="Kojima H."/>
            <person name="Fukui M."/>
        </authorList>
    </citation>
    <scope>NUCLEOTIDE SEQUENCE [LARGE SCALE GENOMIC DNA]</scope>
    <source>
        <strain evidence="2">HC45</strain>
    </source>
</reference>
<evidence type="ECO:0000313" key="2">
    <source>
        <dbReference type="Proteomes" id="UP000065807"/>
    </source>
</evidence>
<organism evidence="1 2">
    <name type="scientific">Limnochorda pilosa</name>
    <dbReference type="NCBI Taxonomy" id="1555112"/>
    <lineage>
        <taxon>Bacteria</taxon>
        <taxon>Bacillati</taxon>
        <taxon>Bacillota</taxon>
        <taxon>Limnochordia</taxon>
        <taxon>Limnochordales</taxon>
        <taxon>Limnochordaceae</taxon>
        <taxon>Limnochorda</taxon>
    </lineage>
</organism>
<sequence>MAELTPDQLELLQGLADAVRRVPKGQPKEFLASSDQEGSEVLALAGHYRHHGVSPSDLEELADQGLVRITERRRYGDLLFSVTNRGMQVAGLGSPAALVERRVRFVQDRLPEPYRLAQDLMDQAASRLSDAHDEHDYSEIGHKCREAMQEFAEQLYQQVVPASQQRTLPKDKTVDRTRAVLETWKPEAGDTTVALLDALLVYWGAVSDLGHKVEHRSQKAGRPLTLQDAERAVLYTYLVMAELAGLDPSLDAPGS</sequence>
<protein>
    <recommendedName>
        <fullName evidence="3">Abortive infection protein-like C-terminal domain-containing protein</fullName>
    </recommendedName>
</protein>
<dbReference type="EMBL" id="AP014924">
    <property type="protein sequence ID" value="BAS29370.1"/>
    <property type="molecule type" value="Genomic_DNA"/>
</dbReference>
<accession>A0A0K2SQG8</accession>
<dbReference type="AlphaFoldDB" id="A0A0K2SQG8"/>
<keyword evidence="2" id="KW-1185">Reference proteome</keyword>
<gene>
    <name evidence="1" type="ORF">LIP_3559</name>
</gene>
<dbReference type="RefSeq" id="WP_068140997.1">
    <property type="nucleotide sequence ID" value="NZ_AP014924.1"/>
</dbReference>
<dbReference type="Proteomes" id="UP000065807">
    <property type="component" value="Chromosome"/>
</dbReference>
<proteinExistence type="predicted"/>
<evidence type="ECO:0000313" key="1">
    <source>
        <dbReference type="EMBL" id="BAS29370.1"/>
    </source>
</evidence>
<name>A0A0K2SQG8_LIMPI</name>
<reference evidence="2" key="1">
    <citation type="submission" date="2015-07" db="EMBL/GenBank/DDBJ databases">
        <title>Complete genome sequence and phylogenetic analysis of Limnochorda pilosa.</title>
        <authorList>
            <person name="Watanabe M."/>
            <person name="Kojima H."/>
            <person name="Fukui M."/>
        </authorList>
    </citation>
    <scope>NUCLEOTIDE SEQUENCE [LARGE SCALE GENOMIC DNA]</scope>
    <source>
        <strain evidence="2">HC45</strain>
    </source>
</reference>
<dbReference type="OrthoDB" id="3078494at2"/>
<evidence type="ECO:0008006" key="3">
    <source>
        <dbReference type="Google" id="ProtNLM"/>
    </source>
</evidence>